<dbReference type="GeneTree" id="ENSGT00990000203922"/>
<keyword evidence="2" id="KW-1185">Reference proteome</keyword>
<accession>A0A8C5CIL2</accession>
<dbReference type="Proteomes" id="UP000694546">
    <property type="component" value="Chromosome 7"/>
</dbReference>
<evidence type="ECO:0000313" key="2">
    <source>
        <dbReference type="Proteomes" id="UP000694546"/>
    </source>
</evidence>
<dbReference type="Ensembl" id="ENSGMOT00000068042.1">
    <property type="protein sequence ID" value="ENSGMOP00000060974.1"/>
    <property type="gene ID" value="ENSGMOG00000036963.1"/>
</dbReference>
<protein>
    <recommendedName>
        <fullName evidence="3">HTH CENPB-type domain-containing protein</fullName>
    </recommendedName>
</protein>
<organism evidence="1 2">
    <name type="scientific">Gadus morhua</name>
    <name type="common">Atlantic cod</name>
    <dbReference type="NCBI Taxonomy" id="8049"/>
    <lineage>
        <taxon>Eukaryota</taxon>
        <taxon>Metazoa</taxon>
        <taxon>Chordata</taxon>
        <taxon>Craniata</taxon>
        <taxon>Vertebrata</taxon>
        <taxon>Euteleostomi</taxon>
        <taxon>Actinopterygii</taxon>
        <taxon>Neopterygii</taxon>
        <taxon>Teleostei</taxon>
        <taxon>Neoteleostei</taxon>
        <taxon>Acanthomorphata</taxon>
        <taxon>Zeiogadaria</taxon>
        <taxon>Gadariae</taxon>
        <taxon>Gadiformes</taxon>
        <taxon>Gadoidei</taxon>
        <taxon>Gadidae</taxon>
        <taxon>Gadus</taxon>
    </lineage>
</organism>
<dbReference type="AlphaFoldDB" id="A0A8C5CIL2"/>
<sequence length="192" mass="22011">MPRQYQRKTSWGQTPLADMERAADEVIRVQTSHRQAGRDSNIDKSTLMRFIKKKKRGEVKSVAWGAVAEAKRVLSDEMEEELANHLKQLAAQFHGLAPNKCRELAFEFAQKNLVSVPDNWTKKQCAGEDWFGNFLARRQLSVRTPEATSLGRHTSNVHLPQGEIQGWLPDWSPSRSQRYLHPNRVDERGHLA</sequence>
<name>A0A8C5CIL2_GADMO</name>
<evidence type="ECO:0008006" key="3">
    <source>
        <dbReference type="Google" id="ProtNLM"/>
    </source>
</evidence>
<evidence type="ECO:0000313" key="1">
    <source>
        <dbReference type="Ensembl" id="ENSGMOP00000060974.1"/>
    </source>
</evidence>
<dbReference type="OMA" id="PSWRDNK"/>
<reference evidence="1" key="1">
    <citation type="submission" date="2025-08" db="UniProtKB">
        <authorList>
            <consortium name="Ensembl"/>
        </authorList>
    </citation>
    <scope>IDENTIFICATION</scope>
</reference>
<reference evidence="1" key="2">
    <citation type="submission" date="2025-09" db="UniProtKB">
        <authorList>
            <consortium name="Ensembl"/>
        </authorList>
    </citation>
    <scope>IDENTIFICATION</scope>
</reference>
<proteinExistence type="predicted"/>